<gene>
    <name evidence="1" type="ORF">BK670_03890</name>
</gene>
<dbReference type="OrthoDB" id="6935009at2"/>
<dbReference type="EMBL" id="MOBX01000003">
    <property type="protein sequence ID" value="RON85048.1"/>
    <property type="molecule type" value="Genomic_DNA"/>
</dbReference>
<reference evidence="1 2" key="1">
    <citation type="submission" date="2016-10" db="EMBL/GenBank/DDBJ databases">
        <title>Comparative genome analysis of multiple Pseudomonas spp. focuses on biocontrol and plant growth promoting traits.</title>
        <authorList>
            <person name="Tao X.-Y."/>
            <person name="Taylor C.G."/>
        </authorList>
    </citation>
    <scope>NUCLEOTIDE SEQUENCE [LARGE SCALE GENOMIC DNA]</scope>
    <source>
        <strain evidence="1 2">28B5</strain>
    </source>
</reference>
<dbReference type="AlphaFoldDB" id="A0A423MKC2"/>
<sequence>MSALRKPIPEDNFLDTEPGQEWLTESVDDLLHRRHVEAPNPVGRSKVLVNADHLPEALADHMAANPDLDRYIEKILIELIRRKEGGILHAWAIEAVGGDPQIVRSLASDLVAVHANEYRDAKRESDRVERECGF</sequence>
<dbReference type="RefSeq" id="WP_123448698.1">
    <property type="nucleotide sequence ID" value="NZ_MOBX01000003.1"/>
</dbReference>
<evidence type="ECO:0000313" key="2">
    <source>
        <dbReference type="Proteomes" id="UP000285378"/>
    </source>
</evidence>
<proteinExistence type="predicted"/>
<organism evidence="1 2">
    <name type="scientific">Pseudomonas fluorescens</name>
    <dbReference type="NCBI Taxonomy" id="294"/>
    <lineage>
        <taxon>Bacteria</taxon>
        <taxon>Pseudomonadati</taxon>
        <taxon>Pseudomonadota</taxon>
        <taxon>Gammaproteobacteria</taxon>
        <taxon>Pseudomonadales</taxon>
        <taxon>Pseudomonadaceae</taxon>
        <taxon>Pseudomonas</taxon>
    </lineage>
</organism>
<accession>A0A423MKC2</accession>
<name>A0A423MKC2_PSEFL</name>
<evidence type="ECO:0000313" key="1">
    <source>
        <dbReference type="EMBL" id="RON85048.1"/>
    </source>
</evidence>
<protein>
    <submittedName>
        <fullName evidence="1">Uncharacterized protein</fullName>
    </submittedName>
</protein>
<comment type="caution">
    <text evidence="1">The sequence shown here is derived from an EMBL/GenBank/DDBJ whole genome shotgun (WGS) entry which is preliminary data.</text>
</comment>
<dbReference type="Proteomes" id="UP000285378">
    <property type="component" value="Unassembled WGS sequence"/>
</dbReference>